<dbReference type="PANTHER" id="PTHR37478">
    <property type="match status" value="1"/>
</dbReference>
<dbReference type="EMBL" id="JAGUCN010000013">
    <property type="protein sequence ID" value="MBS2212237.1"/>
    <property type="molecule type" value="Genomic_DNA"/>
</dbReference>
<accession>A0ABS5KBG8</accession>
<dbReference type="RefSeq" id="WP_212228759.1">
    <property type="nucleotide sequence ID" value="NZ_JAGUCN010000013.1"/>
</dbReference>
<evidence type="ECO:0000256" key="2">
    <source>
        <dbReference type="HAMAP-Rule" id="MF_00674"/>
    </source>
</evidence>
<proteinExistence type="inferred from homology"/>
<gene>
    <name evidence="3" type="ORF">KEM09_12535</name>
</gene>
<evidence type="ECO:0000256" key="1">
    <source>
        <dbReference type="ARBA" id="ARBA00009350"/>
    </source>
</evidence>
<dbReference type="Proteomes" id="UP000721861">
    <property type="component" value="Unassembled WGS sequence"/>
</dbReference>
<dbReference type="Gene3D" id="1.10.10.10">
    <property type="entry name" value="Winged helix-like DNA-binding domain superfamily/Winged helix DNA-binding domain"/>
    <property type="match status" value="1"/>
</dbReference>
<name>A0ABS5KBG8_9BACT</name>
<sequence length="131" mass="15213">MPRPKRKRFIESPPQVDGFKPLGVPLSDLEPIILLYEEYEAMRLTDYEGLHQEEAARKMNVSRPTFTRIYEQARQSVAKAFVEGKVIMIEGGDFHSNDYWYKCIECQKLNISKHALDNCIYCQAGNLRTLN</sequence>
<dbReference type="InterPro" id="IPR036388">
    <property type="entry name" value="WH-like_DNA-bd_sf"/>
</dbReference>
<comment type="caution">
    <text evidence="3">The sequence shown here is derived from an EMBL/GenBank/DDBJ whole genome shotgun (WGS) entry which is preliminary data.</text>
</comment>
<evidence type="ECO:0000313" key="4">
    <source>
        <dbReference type="Proteomes" id="UP000721861"/>
    </source>
</evidence>
<reference evidence="3 4" key="1">
    <citation type="journal article" date="2014" name="Int. J. Syst. Evol. Microbiol.">
        <title>Carboxylicivirga gen. nov. in the family Marinilabiliaceae with two novel species, Carboxylicivirga mesophila sp. nov. and Carboxylicivirga taeanensis sp. nov., and reclassification of Cytophaga fermentans as Saccharicrinis fermentans gen. nov., comb. nov.</title>
        <authorList>
            <person name="Yang S.H."/>
            <person name="Seo H.S."/>
            <person name="Woo J.H."/>
            <person name="Oh H.M."/>
            <person name="Jang H."/>
            <person name="Lee J.H."/>
            <person name="Kim S.J."/>
            <person name="Kwon K.K."/>
        </authorList>
    </citation>
    <scope>NUCLEOTIDE SEQUENCE [LARGE SCALE GENOMIC DNA]</scope>
    <source>
        <strain evidence="3 4">JCM 18290</strain>
    </source>
</reference>
<protein>
    <recommendedName>
        <fullName evidence="2">UPF0251 protein KEM09_12535</fullName>
    </recommendedName>
</protein>
<dbReference type="HAMAP" id="MF_00674">
    <property type="entry name" value="UPF0251"/>
    <property type="match status" value="1"/>
</dbReference>
<dbReference type="PANTHER" id="PTHR37478:SF2">
    <property type="entry name" value="UPF0251 PROTEIN TK0562"/>
    <property type="match status" value="1"/>
</dbReference>
<dbReference type="Pfam" id="PF02001">
    <property type="entry name" value="DUF134"/>
    <property type="match status" value="1"/>
</dbReference>
<organism evidence="3 4">
    <name type="scientific">Carboxylicivirga mesophila</name>
    <dbReference type="NCBI Taxonomy" id="1166478"/>
    <lineage>
        <taxon>Bacteria</taxon>
        <taxon>Pseudomonadati</taxon>
        <taxon>Bacteroidota</taxon>
        <taxon>Bacteroidia</taxon>
        <taxon>Marinilabiliales</taxon>
        <taxon>Marinilabiliaceae</taxon>
        <taxon>Carboxylicivirga</taxon>
    </lineage>
</organism>
<comment type="similarity">
    <text evidence="1 2">Belongs to the UPF0251 family.</text>
</comment>
<evidence type="ECO:0000313" key="3">
    <source>
        <dbReference type="EMBL" id="MBS2212237.1"/>
    </source>
</evidence>
<keyword evidence="4" id="KW-1185">Reference proteome</keyword>
<dbReference type="InterPro" id="IPR002852">
    <property type="entry name" value="UPF0251"/>
</dbReference>